<dbReference type="OrthoDB" id="9774769at2"/>
<name>A0A1G9Y608_9ACTO</name>
<evidence type="ECO:0000256" key="5">
    <source>
        <dbReference type="ARBA" id="ARBA00022927"/>
    </source>
</evidence>
<evidence type="ECO:0000256" key="9">
    <source>
        <dbReference type="HAMAP-Rule" id="MF_01464"/>
    </source>
</evidence>
<feature type="transmembrane region" description="Helical" evidence="9">
    <location>
        <begin position="168"/>
        <end position="186"/>
    </location>
</feature>
<dbReference type="RefSeq" id="WP_092611561.1">
    <property type="nucleotide sequence ID" value="NZ_FNHU01000011.1"/>
</dbReference>
<keyword evidence="2 9" id="KW-0813">Transport</keyword>
<dbReference type="HAMAP" id="MF_01464_B">
    <property type="entry name" value="SecF_B"/>
    <property type="match status" value="1"/>
</dbReference>
<keyword evidence="6 9" id="KW-1133">Transmembrane helix</keyword>
<proteinExistence type="inferred from homology"/>
<dbReference type="NCBIfam" id="TIGR00966">
    <property type="entry name" value="transloc_SecF"/>
    <property type="match status" value="1"/>
</dbReference>
<dbReference type="Pfam" id="PF07549">
    <property type="entry name" value="Sec_GG"/>
    <property type="match status" value="1"/>
</dbReference>
<dbReference type="InterPro" id="IPR022813">
    <property type="entry name" value="SecD/SecF_arch_bac"/>
</dbReference>
<dbReference type="Gene3D" id="1.20.1640.10">
    <property type="entry name" value="Multidrug efflux transporter AcrB transmembrane domain"/>
    <property type="match status" value="1"/>
</dbReference>
<evidence type="ECO:0000256" key="2">
    <source>
        <dbReference type="ARBA" id="ARBA00022448"/>
    </source>
</evidence>
<dbReference type="InterPro" id="IPR022645">
    <property type="entry name" value="SecD/SecF_bac"/>
</dbReference>
<feature type="transmembrane region" description="Helical" evidence="9">
    <location>
        <begin position="192"/>
        <end position="209"/>
    </location>
</feature>
<comment type="similarity">
    <text evidence="9">Belongs to the SecD/SecF family. SecF subfamily.</text>
</comment>
<keyword evidence="8 9" id="KW-0472">Membrane</keyword>
<comment type="function">
    <text evidence="9">Part of the Sec protein translocase complex. Interacts with the SecYEG preprotein conducting channel. SecDF uses the proton motive force (PMF) to complete protein translocation after the ATP-dependent function of SecA.</text>
</comment>
<evidence type="ECO:0000256" key="3">
    <source>
        <dbReference type="ARBA" id="ARBA00022475"/>
    </source>
</evidence>
<evidence type="ECO:0000313" key="11">
    <source>
        <dbReference type="EMBL" id="SDN04086.1"/>
    </source>
</evidence>
<evidence type="ECO:0000313" key="12">
    <source>
        <dbReference type="Proteomes" id="UP000199671"/>
    </source>
</evidence>
<dbReference type="GO" id="GO:0005886">
    <property type="term" value="C:plasma membrane"/>
    <property type="evidence" value="ECO:0007669"/>
    <property type="project" value="UniProtKB-SubCell"/>
</dbReference>
<feature type="transmembrane region" description="Helical" evidence="9">
    <location>
        <begin position="142"/>
        <end position="161"/>
    </location>
</feature>
<evidence type="ECO:0000256" key="4">
    <source>
        <dbReference type="ARBA" id="ARBA00022692"/>
    </source>
</evidence>
<comment type="subunit">
    <text evidence="9">Forms a complex with SecD. Part of the essential Sec protein translocation apparatus which comprises SecA, SecYEG and auxiliary proteins SecDF. Other proteins may also be involved.</text>
</comment>
<dbReference type="PRINTS" id="PR01755">
    <property type="entry name" value="SECFTRNLCASE"/>
</dbReference>
<comment type="subcellular location">
    <subcellularLocation>
        <location evidence="1 9">Cell membrane</location>
        <topology evidence="1 9">Multi-pass membrane protein</topology>
    </subcellularLocation>
</comment>
<gene>
    <name evidence="9" type="primary">secF</name>
    <name evidence="11" type="ORF">SAMN04487766_11163</name>
</gene>
<dbReference type="InterPro" id="IPR048634">
    <property type="entry name" value="SecD_SecF_C"/>
</dbReference>
<dbReference type="Pfam" id="PF02355">
    <property type="entry name" value="SecD_SecF_C"/>
    <property type="match status" value="1"/>
</dbReference>
<dbReference type="AlphaFoldDB" id="A0A1G9Y608"/>
<keyword evidence="5 9" id="KW-0653">Protein transport</keyword>
<dbReference type="SUPFAM" id="SSF82866">
    <property type="entry name" value="Multidrug efflux transporter AcrB transmembrane domain"/>
    <property type="match status" value="1"/>
</dbReference>
<evidence type="ECO:0000259" key="10">
    <source>
        <dbReference type="Pfam" id="PF02355"/>
    </source>
</evidence>
<dbReference type="InterPro" id="IPR022646">
    <property type="entry name" value="SecD/SecF_CS"/>
</dbReference>
<dbReference type="PANTHER" id="PTHR30081:SF8">
    <property type="entry name" value="PROTEIN TRANSLOCASE SUBUNIT SECF"/>
    <property type="match status" value="1"/>
</dbReference>
<keyword evidence="4 9" id="KW-0812">Transmembrane</keyword>
<dbReference type="Proteomes" id="UP000199671">
    <property type="component" value="Unassembled WGS sequence"/>
</dbReference>
<keyword evidence="7 9" id="KW-0811">Translocation</keyword>
<dbReference type="InterPro" id="IPR055344">
    <property type="entry name" value="SecD_SecF_C_bact"/>
</dbReference>
<feature type="transmembrane region" description="Helical" evidence="9">
    <location>
        <begin position="253"/>
        <end position="272"/>
    </location>
</feature>
<evidence type="ECO:0000256" key="8">
    <source>
        <dbReference type="ARBA" id="ARBA00023136"/>
    </source>
</evidence>
<organism evidence="11 12">
    <name type="scientific">Actinomyces ruminicola</name>
    <dbReference type="NCBI Taxonomy" id="332524"/>
    <lineage>
        <taxon>Bacteria</taxon>
        <taxon>Bacillati</taxon>
        <taxon>Actinomycetota</taxon>
        <taxon>Actinomycetes</taxon>
        <taxon>Actinomycetales</taxon>
        <taxon>Actinomycetaceae</taxon>
        <taxon>Actinomyces</taxon>
    </lineage>
</organism>
<dbReference type="GO" id="GO:0065002">
    <property type="term" value="P:intracellular protein transmembrane transport"/>
    <property type="evidence" value="ECO:0007669"/>
    <property type="project" value="UniProtKB-UniRule"/>
</dbReference>
<feature type="domain" description="Protein export membrane protein SecD/SecF C-terminal" evidence="10">
    <location>
        <begin position="123"/>
        <end position="305"/>
    </location>
</feature>
<feature type="transmembrane region" description="Helical" evidence="9">
    <location>
        <begin position="26"/>
        <end position="47"/>
    </location>
</feature>
<dbReference type="NCBIfam" id="TIGR00916">
    <property type="entry name" value="2A0604s01"/>
    <property type="match status" value="1"/>
</dbReference>
<keyword evidence="3 9" id="KW-1003">Cell membrane</keyword>
<dbReference type="GO" id="GO:0006605">
    <property type="term" value="P:protein targeting"/>
    <property type="evidence" value="ECO:0007669"/>
    <property type="project" value="UniProtKB-UniRule"/>
</dbReference>
<protein>
    <recommendedName>
        <fullName evidence="9">Protein-export membrane protein SecF</fullName>
    </recommendedName>
</protein>
<accession>A0A1G9Y608</accession>
<dbReference type="GO" id="GO:0015450">
    <property type="term" value="F:protein-transporting ATPase activity"/>
    <property type="evidence" value="ECO:0007669"/>
    <property type="project" value="InterPro"/>
</dbReference>
<feature type="transmembrane region" description="Helical" evidence="9">
    <location>
        <begin position="278"/>
        <end position="302"/>
    </location>
</feature>
<dbReference type="PANTHER" id="PTHR30081">
    <property type="entry name" value="PROTEIN-EXPORT MEMBRANE PROTEIN SEC"/>
    <property type="match status" value="1"/>
</dbReference>
<dbReference type="InterPro" id="IPR005665">
    <property type="entry name" value="SecF_bac"/>
</dbReference>
<evidence type="ECO:0000256" key="6">
    <source>
        <dbReference type="ARBA" id="ARBA00022989"/>
    </source>
</evidence>
<reference evidence="11 12" key="1">
    <citation type="submission" date="2016-10" db="EMBL/GenBank/DDBJ databases">
        <authorList>
            <person name="de Groot N.N."/>
        </authorList>
    </citation>
    <scope>NUCLEOTIDE SEQUENCE [LARGE SCALE GENOMIC DNA]</scope>
    <source>
        <strain evidence="11 12">KPR-7B</strain>
    </source>
</reference>
<dbReference type="GO" id="GO:0043952">
    <property type="term" value="P:protein transport by the Sec complex"/>
    <property type="evidence" value="ECO:0007669"/>
    <property type="project" value="UniProtKB-UniRule"/>
</dbReference>
<dbReference type="EMBL" id="FNHU01000011">
    <property type="protein sequence ID" value="SDN04086.1"/>
    <property type="molecule type" value="Genomic_DNA"/>
</dbReference>
<evidence type="ECO:0000256" key="1">
    <source>
        <dbReference type="ARBA" id="ARBA00004651"/>
    </source>
</evidence>
<evidence type="ECO:0000256" key="7">
    <source>
        <dbReference type="ARBA" id="ARBA00023010"/>
    </source>
</evidence>
<sequence length="367" mass="37952">MKSLAQLGNELYSGTTSFPFVGRRRLWYAIAGAVVVASIVLIATVGLTPGIDFRGGSEVTVTGLADPAVGPANDVLADEGLSSGASVTTAGSSSVRVQTNELSNDQLTGLSAALADAYGVTDAEVSATTIGPTWSSDVTNKGIRGLVIFFVLVGGLIWAYFRTWKMAVAALAALVHDILITVGVYAVSGFEVTPATIIGVLTILGYSLYDTVVVFDKVRENTAGFETQTRSTYGELANLAVNQSLIRSVNTSVVGVLPVASLLVVGAFILGAGTLRDIALTLFIGMIAGTISSLFLATPILVDLRGREKAVKEQAARVAKERGERIAAAGDDPEALAAIAAAPAAAPVIPGHHLGISAQPKRKKKRS</sequence>